<comment type="caution">
    <text evidence="1">The sequence shown here is derived from an EMBL/GenBank/DDBJ whole genome shotgun (WGS) entry which is preliminary data.</text>
</comment>
<sequence length="136" mass="15860">MNSSFFRGGNTRTCHKAIERQLIRNCGLRHNYFTNRTAGNWNTLDAVTKSVKNTNIFKKRIDQLRIKIIYLLQEIIFGYSGPSPYSFKLDMFCSFLCKQIYYGCFGFQRKSEPNGLLNRLLKKFQIGNGFAARQDH</sequence>
<proteinExistence type="predicted"/>
<dbReference type="AlphaFoldDB" id="A0A3M7QRA7"/>
<accession>A0A3M7QRA7</accession>
<evidence type="ECO:0008006" key="3">
    <source>
        <dbReference type="Google" id="ProtNLM"/>
    </source>
</evidence>
<evidence type="ECO:0000313" key="1">
    <source>
        <dbReference type="EMBL" id="RNA13749.1"/>
    </source>
</evidence>
<name>A0A3M7QRA7_BRAPC</name>
<keyword evidence="2" id="KW-1185">Reference proteome</keyword>
<protein>
    <recommendedName>
        <fullName evidence="3">RNA-directed DNA polymerase from mobile element jockey-like</fullName>
    </recommendedName>
</protein>
<organism evidence="1 2">
    <name type="scientific">Brachionus plicatilis</name>
    <name type="common">Marine rotifer</name>
    <name type="synonym">Brachionus muelleri</name>
    <dbReference type="NCBI Taxonomy" id="10195"/>
    <lineage>
        <taxon>Eukaryota</taxon>
        <taxon>Metazoa</taxon>
        <taxon>Spiralia</taxon>
        <taxon>Gnathifera</taxon>
        <taxon>Rotifera</taxon>
        <taxon>Eurotatoria</taxon>
        <taxon>Monogononta</taxon>
        <taxon>Pseudotrocha</taxon>
        <taxon>Ploima</taxon>
        <taxon>Brachionidae</taxon>
        <taxon>Brachionus</taxon>
    </lineage>
</organism>
<gene>
    <name evidence="1" type="ORF">BpHYR1_019187</name>
</gene>
<dbReference type="Proteomes" id="UP000276133">
    <property type="component" value="Unassembled WGS sequence"/>
</dbReference>
<reference evidence="1 2" key="1">
    <citation type="journal article" date="2018" name="Sci. Rep.">
        <title>Genomic signatures of local adaptation to the degree of environmental predictability in rotifers.</title>
        <authorList>
            <person name="Franch-Gras L."/>
            <person name="Hahn C."/>
            <person name="Garcia-Roger E.M."/>
            <person name="Carmona M.J."/>
            <person name="Serra M."/>
            <person name="Gomez A."/>
        </authorList>
    </citation>
    <scope>NUCLEOTIDE SEQUENCE [LARGE SCALE GENOMIC DNA]</scope>
    <source>
        <strain evidence="1">HYR1</strain>
    </source>
</reference>
<evidence type="ECO:0000313" key="2">
    <source>
        <dbReference type="Proteomes" id="UP000276133"/>
    </source>
</evidence>
<dbReference type="EMBL" id="REGN01005335">
    <property type="protein sequence ID" value="RNA13749.1"/>
    <property type="molecule type" value="Genomic_DNA"/>
</dbReference>